<evidence type="ECO:0000313" key="5">
    <source>
        <dbReference type="Proteomes" id="UP001296104"/>
    </source>
</evidence>
<evidence type="ECO:0000256" key="1">
    <source>
        <dbReference type="ARBA" id="ARBA00008858"/>
    </source>
</evidence>
<feature type="transmembrane region" description="Helical" evidence="3">
    <location>
        <begin position="23"/>
        <end position="45"/>
    </location>
</feature>
<name>A0AAI8Z784_9PEZI</name>
<dbReference type="PANTHER" id="PTHR31571">
    <property type="entry name" value="ALTERED INHERITANCE OF MITOCHONDRIA PROTEIN 6"/>
    <property type="match status" value="1"/>
</dbReference>
<dbReference type="EMBL" id="CAVMBE010000100">
    <property type="protein sequence ID" value="CAK4034005.1"/>
    <property type="molecule type" value="Genomic_DNA"/>
</dbReference>
<organism evidence="4 5">
    <name type="scientific">Lecanosticta acicola</name>
    <dbReference type="NCBI Taxonomy" id="111012"/>
    <lineage>
        <taxon>Eukaryota</taxon>
        <taxon>Fungi</taxon>
        <taxon>Dikarya</taxon>
        <taxon>Ascomycota</taxon>
        <taxon>Pezizomycotina</taxon>
        <taxon>Dothideomycetes</taxon>
        <taxon>Dothideomycetidae</taxon>
        <taxon>Mycosphaerellales</taxon>
        <taxon>Mycosphaerellaceae</taxon>
        <taxon>Lecanosticta</taxon>
    </lineage>
</organism>
<keyword evidence="3" id="KW-0472">Membrane</keyword>
<dbReference type="Proteomes" id="UP001296104">
    <property type="component" value="Unassembled WGS sequence"/>
</dbReference>
<dbReference type="AlphaFoldDB" id="A0AAI8Z784"/>
<evidence type="ECO:0000256" key="3">
    <source>
        <dbReference type="SAM" id="Phobius"/>
    </source>
</evidence>
<protein>
    <recommendedName>
        <fullName evidence="2">Altered inheritance of mitochondria protein 6</fullName>
    </recommendedName>
</protein>
<keyword evidence="3" id="KW-1133">Transmembrane helix</keyword>
<dbReference type="GO" id="GO:0008081">
    <property type="term" value="F:phosphoric diester hydrolase activity"/>
    <property type="evidence" value="ECO:0007669"/>
    <property type="project" value="InterPro"/>
</dbReference>
<dbReference type="InterPro" id="IPR017946">
    <property type="entry name" value="PLC-like_Pdiesterase_TIM-brl"/>
</dbReference>
<gene>
    <name evidence="4" type="ORF">LECACI_7A009163</name>
</gene>
<dbReference type="InterPro" id="IPR051236">
    <property type="entry name" value="HAT_RTT109-like"/>
</dbReference>
<comment type="caution">
    <text evidence="4">The sequence shown here is derived from an EMBL/GenBank/DDBJ whole genome shotgun (WGS) entry which is preliminary data.</text>
</comment>
<reference evidence="4" key="1">
    <citation type="submission" date="2023-11" db="EMBL/GenBank/DDBJ databases">
        <authorList>
            <person name="Alioto T."/>
            <person name="Alioto T."/>
            <person name="Gomez Garrido J."/>
        </authorList>
    </citation>
    <scope>NUCLEOTIDE SEQUENCE</scope>
</reference>
<sequence length="369" mass="40692">MNSLGHAESQASSKTSDRRRRRLWRSVVFLPLTLLAILGLVHIILVAAGHTSLDHWGASYWSHRQSLLPCNSPACQSAPTQNVVPIPCHSHNDYWRTVPLFDALHAGCASVEADIWLPQSLGENGTDLYVGHNGASLRRERTLDSLYLRPIKALLEQQNANATVCSHGNSSCSGVFGTAPNQTLVLLLDFKQDGNTLLPYVNASLQSLREGNYLSFWDGQNFHSRPVTVVLSGNAPTSLNATELEIGEIHRDMFFDAPLDRLSDAARGSSSWNTSSSYYASVSLEKTIGKVLAGKLSSKQLNTLRSQIRTAKEKGLKARYWDTPAWPTSLRNYVWQILLDAGADILNVDDLESAAFGNWKQVRHAWGDA</sequence>
<evidence type="ECO:0000313" key="4">
    <source>
        <dbReference type="EMBL" id="CAK4034005.1"/>
    </source>
</evidence>
<evidence type="ECO:0000256" key="2">
    <source>
        <dbReference type="ARBA" id="ARBA00014286"/>
    </source>
</evidence>
<accession>A0AAI8Z784</accession>
<proteinExistence type="inferred from homology"/>
<comment type="similarity">
    <text evidence="1">Belongs to the AIM6 family.</text>
</comment>
<keyword evidence="5" id="KW-1185">Reference proteome</keyword>
<dbReference type="PANTHER" id="PTHR31571:SF1">
    <property type="entry name" value="ALTERED INHERITANCE OF MITOCHONDRIA PROTEIN 6"/>
    <property type="match status" value="1"/>
</dbReference>
<dbReference type="GO" id="GO:0006629">
    <property type="term" value="P:lipid metabolic process"/>
    <property type="evidence" value="ECO:0007669"/>
    <property type="project" value="InterPro"/>
</dbReference>
<keyword evidence="3" id="KW-0812">Transmembrane</keyword>
<dbReference type="SUPFAM" id="SSF51695">
    <property type="entry name" value="PLC-like phosphodiesterases"/>
    <property type="match status" value="1"/>
</dbReference>